<evidence type="ECO:0000313" key="3">
    <source>
        <dbReference type="EMBL" id="KAJ2896488.1"/>
    </source>
</evidence>
<keyword evidence="2" id="KW-0472">Membrane</keyword>
<keyword evidence="2" id="KW-1133">Transmembrane helix</keyword>
<feature type="transmembrane region" description="Helical" evidence="2">
    <location>
        <begin position="12"/>
        <end position="35"/>
    </location>
</feature>
<feature type="region of interest" description="Disordered" evidence="1">
    <location>
        <begin position="107"/>
        <end position="204"/>
    </location>
</feature>
<keyword evidence="2" id="KW-0812">Transmembrane</keyword>
<evidence type="ECO:0000256" key="1">
    <source>
        <dbReference type="SAM" id="MobiDB-lite"/>
    </source>
</evidence>
<evidence type="ECO:0000313" key="4">
    <source>
        <dbReference type="Proteomes" id="UP001201980"/>
    </source>
</evidence>
<feature type="compositionally biased region" description="Basic and acidic residues" evidence="1">
    <location>
        <begin position="137"/>
        <end position="154"/>
    </location>
</feature>
<organism evidence="3 4">
    <name type="scientific">Zalerion maritima</name>
    <dbReference type="NCBI Taxonomy" id="339359"/>
    <lineage>
        <taxon>Eukaryota</taxon>
        <taxon>Fungi</taxon>
        <taxon>Dikarya</taxon>
        <taxon>Ascomycota</taxon>
        <taxon>Pezizomycotina</taxon>
        <taxon>Sordariomycetes</taxon>
        <taxon>Lulworthiomycetidae</taxon>
        <taxon>Lulworthiales</taxon>
        <taxon>Lulworthiaceae</taxon>
        <taxon>Zalerion</taxon>
    </lineage>
</organism>
<accession>A0AAD5WNY4</accession>
<sequence length="204" mass="22818">MFDMVLLSAAHVQVAISSGIVLVFTTFLFLSGVVIQHRTLTELRIAVKPTPRPSPKTDLPDSYALPWQFKTEEDDKVWFDQWGRRHGGNVNVGGGGKKDVVVEVLPSVPENKVGKGKGKGKGRGKTSKKGIKGHGRGMNEARKEGNRKIGKDEKVAEEEDDRNKGGEGKGEEEETPTERRRRIQRELRELSQGGTPVYYQRRLW</sequence>
<evidence type="ECO:0000256" key="2">
    <source>
        <dbReference type="SAM" id="Phobius"/>
    </source>
</evidence>
<dbReference type="Proteomes" id="UP001201980">
    <property type="component" value="Unassembled WGS sequence"/>
</dbReference>
<proteinExistence type="predicted"/>
<keyword evidence="4" id="KW-1185">Reference proteome</keyword>
<dbReference type="AlphaFoldDB" id="A0AAD5WNY4"/>
<gene>
    <name evidence="3" type="ORF">MKZ38_005476</name>
</gene>
<name>A0AAD5WNY4_9PEZI</name>
<feature type="compositionally biased region" description="Basic residues" evidence="1">
    <location>
        <begin position="114"/>
        <end position="135"/>
    </location>
</feature>
<dbReference type="EMBL" id="JAKWBI020000329">
    <property type="protein sequence ID" value="KAJ2896488.1"/>
    <property type="molecule type" value="Genomic_DNA"/>
</dbReference>
<protein>
    <submittedName>
        <fullName evidence="3">Uncharacterized protein</fullName>
    </submittedName>
</protein>
<comment type="caution">
    <text evidence="3">The sequence shown here is derived from an EMBL/GenBank/DDBJ whole genome shotgun (WGS) entry which is preliminary data.</text>
</comment>
<reference evidence="3" key="1">
    <citation type="submission" date="2022-07" db="EMBL/GenBank/DDBJ databases">
        <title>Draft genome sequence of Zalerion maritima ATCC 34329, a (micro)plastics degrading marine fungus.</title>
        <authorList>
            <person name="Paco A."/>
            <person name="Goncalves M.F.M."/>
            <person name="Rocha-Santos T.A.P."/>
            <person name="Alves A."/>
        </authorList>
    </citation>
    <scope>NUCLEOTIDE SEQUENCE</scope>
    <source>
        <strain evidence="3">ATCC 34329</strain>
    </source>
</reference>